<sequence>MHLKRLDMVGFKSFADRTELEFTTGVTAVVGPNGSGKSNVTDGIRWVLGEQSAKSLRGASMQDVIFSGSDDRKPVGYCEVAITFDNTDHQLPLDYAEVTVTRRVYRSGDSEFYINKQPCRLKDINELFMDTGIGKDAYSMIGQGRIDEILSTKSEDRRAIFEEAAGIVKYKSRKRDAERKLESTEQNLARIQDLVEELENQVTPLAEQAETAKRYKAWKEELARKEIGLYVHRIEALHHNWQEANRSLQQQSEERAELAAKVSRQEAALAELRWKIDQQEQQVETLQGELLRVSEELEKAEGQREVLQERARNRVQNMEQTRRRIDELVDQIKELEAEREQKQQQLAEKEHLLAEAESELQEAESRISSDGDEAVDDLDRLRADLQTLSNQRSRLQSDRSYQKEKAERLREQKADLDARIERDQLAAEELAQRRQALERELGEVKADLDRLAEQYREAAADRERLAKEEEQAAQALRHAEQKRDGLRSRQEIVKEMEAEHAGFFQGVKEVLKARDRGVSELAGVHGAVAQLIHVPQQYEGALETALGGAMQHLVVDKEATGRQGIRYLKQRKAGRATFLPLDVIRPRSLPHRDRDRLKNLSGVVGVAAELVKSDPAYQTLVGNLLGQVIVARTLEDANTVARELGYRFRVVTLDGDVVNPGGSMSGGSRKQSRTNLLGRSRQVEELEREIEAANKERDREEAAHQQAVARLQALDERLEAIRQEGETRRLREQELKGSQRELDVEQRNLEARQQETSRQRVSIEQQQTRVQEELARIDEKETAMEQEEEKLRRNIHRSQQRVEQEASEKDEANREVTEWKIKVARLNQEREYLEADGRRLDTEKERLTRQLADARDQLSHLQTGHTDQEEEDRALKERGEEWRRQKASIQEQLGAAKTERDRLHSDRGEQEEALRHHQQKLKQAEAELHQQEVKVNRMDVELNHLLEKLAEEYEISYELAKERYGPPEDPEEAEREVRSLRGKISSLGEVNLGAIDEYNRVSERQQFLTSQRDDLLEAKASLEEVIRNIEAEMSNRFQESFQAIREEFHDVFAKMFGGGRADLELTDPDNLLETGIEITAQPPGKKPQSLGLLSGGERALAAIALLFAVLRYKPVPFCVLDEVDAALDEANLSRFTRYLREFSQKTQFIIITHRKRTMEGADVMYGVTMEEAGVSRIVSVRLEEFDGQEEVAAARDKEVDR</sequence>
<dbReference type="GO" id="GO:0003677">
    <property type="term" value="F:DNA binding"/>
    <property type="evidence" value="ECO:0007669"/>
    <property type="project" value="UniProtKB-UniRule"/>
</dbReference>
<feature type="compositionally biased region" description="Basic and acidic residues" evidence="8">
    <location>
        <begin position="897"/>
        <end position="915"/>
    </location>
</feature>
<dbReference type="NCBIfam" id="TIGR02168">
    <property type="entry name" value="SMC_prok_B"/>
    <property type="match status" value="1"/>
</dbReference>
<keyword evidence="6 7" id="KW-0238">DNA-binding</keyword>
<keyword evidence="2 7" id="KW-0963">Cytoplasm</keyword>
<dbReference type="CDD" id="cd03278">
    <property type="entry name" value="ABC_SMC_barmotin"/>
    <property type="match status" value="1"/>
</dbReference>
<dbReference type="GO" id="GO:0005737">
    <property type="term" value="C:cytoplasm"/>
    <property type="evidence" value="ECO:0007669"/>
    <property type="project" value="UniProtKB-SubCell"/>
</dbReference>
<dbReference type="Pfam" id="PF06470">
    <property type="entry name" value="SMC_hinge"/>
    <property type="match status" value="1"/>
</dbReference>
<feature type="coiled-coil region" evidence="7">
    <location>
        <begin position="167"/>
        <end position="208"/>
    </location>
</feature>
<dbReference type="GO" id="GO:0006260">
    <property type="term" value="P:DNA replication"/>
    <property type="evidence" value="ECO:0007669"/>
    <property type="project" value="UniProtKB-UniRule"/>
</dbReference>
<proteinExistence type="inferred from homology"/>
<keyword evidence="5 7" id="KW-0175">Coiled coil</keyword>
<feature type="compositionally biased region" description="Basic and acidic residues" evidence="8">
    <location>
        <begin position="395"/>
        <end position="410"/>
    </location>
</feature>
<dbReference type="InterPro" id="IPR003395">
    <property type="entry name" value="RecF/RecN/SMC_N"/>
</dbReference>
<dbReference type="STRING" id="1236220.SAMN04488112_11339"/>
<dbReference type="EMBL" id="FMZA01000013">
    <property type="protein sequence ID" value="SDC67897.1"/>
    <property type="molecule type" value="Genomic_DNA"/>
</dbReference>
<dbReference type="GO" id="GO:0005694">
    <property type="term" value="C:chromosome"/>
    <property type="evidence" value="ECO:0007669"/>
    <property type="project" value="InterPro"/>
</dbReference>
<dbReference type="PIRSF" id="PIRSF005719">
    <property type="entry name" value="SMC"/>
    <property type="match status" value="1"/>
</dbReference>
<evidence type="ECO:0000313" key="10">
    <source>
        <dbReference type="EMBL" id="SDC67897.1"/>
    </source>
</evidence>
<comment type="subunit">
    <text evidence="7">Homodimer.</text>
</comment>
<dbReference type="HAMAP" id="MF_01894">
    <property type="entry name" value="Smc_prok"/>
    <property type="match status" value="1"/>
</dbReference>
<comment type="domain">
    <text evidence="7">Contains large globular domains required for ATP hydrolysis at each terminus and a third globular domain forming a flexible hinge near the middle of the molecule. These domains are separated by coiled-coil structures.</text>
</comment>
<name>A0A1G6NKR0_9BACL</name>
<dbReference type="PANTHER" id="PTHR43977">
    <property type="entry name" value="STRUCTURAL MAINTENANCE OF CHROMOSOMES PROTEIN 3"/>
    <property type="match status" value="1"/>
</dbReference>
<evidence type="ECO:0000256" key="4">
    <source>
        <dbReference type="ARBA" id="ARBA00022840"/>
    </source>
</evidence>
<dbReference type="Proteomes" id="UP000199387">
    <property type="component" value="Unassembled WGS sequence"/>
</dbReference>
<feature type="compositionally biased region" description="Basic and acidic residues" evidence="8">
    <location>
        <begin position="800"/>
        <end position="812"/>
    </location>
</feature>
<dbReference type="Gene3D" id="1.20.1060.20">
    <property type="match status" value="1"/>
</dbReference>
<feature type="binding site" evidence="7">
    <location>
        <begin position="32"/>
        <end position="39"/>
    </location>
    <ligand>
        <name>ATP</name>
        <dbReference type="ChEBI" id="CHEBI:30616"/>
    </ligand>
</feature>
<organism evidence="10 11">
    <name type="scientific">Melghirimyces thermohalophilus</name>
    <dbReference type="NCBI Taxonomy" id="1236220"/>
    <lineage>
        <taxon>Bacteria</taxon>
        <taxon>Bacillati</taxon>
        <taxon>Bacillota</taxon>
        <taxon>Bacilli</taxon>
        <taxon>Bacillales</taxon>
        <taxon>Thermoactinomycetaceae</taxon>
        <taxon>Melghirimyces</taxon>
    </lineage>
</organism>
<dbReference type="Gene3D" id="3.40.50.300">
    <property type="entry name" value="P-loop containing nucleotide triphosphate hydrolases"/>
    <property type="match status" value="2"/>
</dbReference>
<comment type="subcellular location">
    <subcellularLocation>
        <location evidence="1 7">Cytoplasm</location>
    </subcellularLocation>
</comment>
<dbReference type="InterPro" id="IPR010935">
    <property type="entry name" value="SMC_hinge"/>
</dbReference>
<keyword evidence="3 7" id="KW-0547">Nucleotide-binding</keyword>
<keyword evidence="11" id="KW-1185">Reference proteome</keyword>
<evidence type="ECO:0000313" key="11">
    <source>
        <dbReference type="Proteomes" id="UP000199387"/>
    </source>
</evidence>
<comment type="similarity">
    <text evidence="7">Belongs to the SMC family.</text>
</comment>
<evidence type="ECO:0000256" key="1">
    <source>
        <dbReference type="ARBA" id="ARBA00004496"/>
    </source>
</evidence>
<gene>
    <name evidence="7" type="primary">smc</name>
    <name evidence="10" type="ORF">SAMN04488112_11339</name>
</gene>
<dbReference type="GO" id="GO:0030261">
    <property type="term" value="P:chromosome condensation"/>
    <property type="evidence" value="ECO:0007669"/>
    <property type="project" value="InterPro"/>
</dbReference>
<evidence type="ECO:0000259" key="9">
    <source>
        <dbReference type="SMART" id="SM00968"/>
    </source>
</evidence>
<dbReference type="SMART" id="SM00968">
    <property type="entry name" value="SMC_hinge"/>
    <property type="match status" value="1"/>
</dbReference>
<keyword evidence="4 7" id="KW-0067">ATP-binding</keyword>
<dbReference type="AlphaFoldDB" id="A0A1G6NKR0"/>
<dbReference type="InterPro" id="IPR024704">
    <property type="entry name" value="SMC"/>
</dbReference>
<evidence type="ECO:0000256" key="3">
    <source>
        <dbReference type="ARBA" id="ARBA00022741"/>
    </source>
</evidence>
<reference evidence="10 11" key="1">
    <citation type="submission" date="2016-10" db="EMBL/GenBank/DDBJ databases">
        <authorList>
            <person name="de Groot N.N."/>
        </authorList>
    </citation>
    <scope>NUCLEOTIDE SEQUENCE [LARGE SCALE GENOMIC DNA]</scope>
    <source>
        <strain evidence="10 11">DSM 45514</strain>
    </source>
</reference>
<feature type="region of interest" description="Disordered" evidence="8">
    <location>
        <begin position="389"/>
        <end position="410"/>
    </location>
</feature>
<dbReference type="Pfam" id="PF02463">
    <property type="entry name" value="SMC_N"/>
    <property type="match status" value="2"/>
</dbReference>
<dbReference type="SUPFAM" id="SSF75553">
    <property type="entry name" value="Smc hinge domain"/>
    <property type="match status" value="1"/>
</dbReference>
<feature type="compositionally biased region" description="Basic and acidic residues" evidence="8">
    <location>
        <begin position="873"/>
        <end position="884"/>
    </location>
</feature>
<dbReference type="Gene3D" id="1.10.287.1490">
    <property type="match status" value="1"/>
</dbReference>
<dbReference type="OrthoDB" id="9808768at2"/>
<feature type="region of interest" description="Disordered" evidence="8">
    <location>
        <begin position="854"/>
        <end position="921"/>
    </location>
</feature>
<dbReference type="GO" id="GO:0016887">
    <property type="term" value="F:ATP hydrolysis activity"/>
    <property type="evidence" value="ECO:0007669"/>
    <property type="project" value="InterPro"/>
</dbReference>
<accession>A0A1G6NKR0</accession>
<evidence type="ECO:0000256" key="8">
    <source>
        <dbReference type="SAM" id="MobiDB-lite"/>
    </source>
</evidence>
<dbReference type="InterPro" id="IPR027417">
    <property type="entry name" value="P-loop_NTPase"/>
</dbReference>
<protein>
    <recommendedName>
        <fullName evidence="7">Chromosome partition protein Smc</fullName>
    </recommendedName>
</protein>
<feature type="region of interest" description="Disordered" evidence="8">
    <location>
        <begin position="356"/>
        <end position="375"/>
    </location>
</feature>
<evidence type="ECO:0000256" key="6">
    <source>
        <dbReference type="ARBA" id="ARBA00023125"/>
    </source>
</evidence>
<comment type="function">
    <text evidence="7">Required for chromosome condensation and partitioning.</text>
</comment>
<dbReference type="GO" id="GO:0005524">
    <property type="term" value="F:ATP binding"/>
    <property type="evidence" value="ECO:0007669"/>
    <property type="project" value="UniProtKB-UniRule"/>
</dbReference>
<evidence type="ECO:0000256" key="5">
    <source>
        <dbReference type="ARBA" id="ARBA00023054"/>
    </source>
</evidence>
<dbReference type="FunFam" id="3.40.50.300:FF:000984">
    <property type="entry name" value="Chromosome partition protein Smc"/>
    <property type="match status" value="1"/>
</dbReference>
<evidence type="ECO:0000256" key="2">
    <source>
        <dbReference type="ARBA" id="ARBA00022490"/>
    </source>
</evidence>
<feature type="domain" description="SMC hinge" evidence="9">
    <location>
        <begin position="522"/>
        <end position="641"/>
    </location>
</feature>
<dbReference type="InterPro" id="IPR036277">
    <property type="entry name" value="SMC_hinge_sf"/>
</dbReference>
<dbReference type="RefSeq" id="WP_091570688.1">
    <property type="nucleotide sequence ID" value="NZ_FMZA01000013.1"/>
</dbReference>
<dbReference type="FunFam" id="3.40.50.300:FF:000901">
    <property type="entry name" value="Chromosome partition protein Smc"/>
    <property type="match status" value="1"/>
</dbReference>
<evidence type="ECO:0000256" key="7">
    <source>
        <dbReference type="HAMAP-Rule" id="MF_01894"/>
    </source>
</evidence>
<dbReference type="SUPFAM" id="SSF52540">
    <property type="entry name" value="P-loop containing nucleoside triphosphate hydrolases"/>
    <property type="match status" value="1"/>
</dbReference>
<dbReference type="GO" id="GO:0007062">
    <property type="term" value="P:sister chromatid cohesion"/>
    <property type="evidence" value="ECO:0007669"/>
    <property type="project" value="InterPro"/>
</dbReference>
<feature type="region of interest" description="Disordered" evidence="8">
    <location>
        <begin position="781"/>
        <end position="812"/>
    </location>
</feature>
<dbReference type="GO" id="GO:0007059">
    <property type="term" value="P:chromosome segregation"/>
    <property type="evidence" value="ECO:0007669"/>
    <property type="project" value="UniProtKB-UniRule"/>
</dbReference>
<comment type="caution">
    <text evidence="7">Lacks conserved residue(s) required for the propagation of feature annotation.</text>
</comment>
<dbReference type="Gene3D" id="3.30.70.1620">
    <property type="match status" value="1"/>
</dbReference>
<dbReference type="InterPro" id="IPR011890">
    <property type="entry name" value="SMC_prok"/>
</dbReference>